<sequence>MEQEKTTLRLGDYNTLTVTRLAQRDNPHSAGGRETFGIFLDGGREGDILMPKKYVPEGARVGDKIRCFVYLDQEERLIATTEIPLAKAGDFAYLECTWVNQYGAFLNWGLMKDLFCPFREQKKKMEMGESYIVYIHLDEESYRIVATAKIDKYLQSAQSAGLKERQEVDLLIWQKTDLGFKTIVNNKYQGLIYRDQIFQQIHTGDQLKGFIEKVRPDGRLDIILQPTGRRQTLDFADILLQWIESHDGFCPFGDKSAPDDIKRTFQVSKKVFKKAVGDLYKRHLIDITDEGLQLTSTTEQPSTPA</sequence>
<evidence type="ECO:0000259" key="3">
    <source>
        <dbReference type="Pfam" id="PF17783"/>
    </source>
</evidence>
<proteinExistence type="inferred from homology"/>
<evidence type="ECO:0000313" key="4">
    <source>
        <dbReference type="EMBL" id="EGN57974.1"/>
    </source>
</evidence>
<evidence type="ECO:0000313" key="5">
    <source>
        <dbReference type="Proteomes" id="UP000002772"/>
    </source>
</evidence>
<feature type="domain" description="Conserved virulence factor B-like winged helix" evidence="3">
    <location>
        <begin position="238"/>
        <end position="294"/>
    </location>
</feature>
<dbReference type="InterPro" id="IPR040764">
    <property type="entry name" value="CvfB_WH"/>
</dbReference>
<dbReference type="PANTHER" id="PTHR37296:SF1">
    <property type="entry name" value="CONSERVED VIRULENCE FACTOR B"/>
    <property type="match status" value="1"/>
</dbReference>
<gene>
    <name evidence="4" type="ORF">Premu_2620</name>
</gene>
<evidence type="ECO:0008006" key="6">
    <source>
        <dbReference type="Google" id="ProtNLM"/>
    </source>
</evidence>
<evidence type="ECO:0000256" key="1">
    <source>
        <dbReference type="PIRNR" id="PIRNR012524"/>
    </source>
</evidence>
<dbReference type="Gene3D" id="1.10.10.10">
    <property type="entry name" value="Winged helix-like DNA-binding domain superfamily/Winged helix DNA-binding domain"/>
    <property type="match status" value="1"/>
</dbReference>
<accession>F8NBL2</accession>
<dbReference type="Proteomes" id="UP000002772">
    <property type="component" value="Unassembled WGS sequence"/>
</dbReference>
<dbReference type="RefSeq" id="WP_007575887.1">
    <property type="nucleotide sequence ID" value="NZ_BPTS01000002.1"/>
</dbReference>
<comment type="similarity">
    <text evidence="1">Belongs to the CvfB family.</text>
</comment>
<name>F8NBL2_9BACT</name>
<dbReference type="AlphaFoldDB" id="F8NBL2"/>
<dbReference type="EMBL" id="GL945017">
    <property type="protein sequence ID" value="EGN57974.1"/>
    <property type="molecule type" value="Genomic_DNA"/>
</dbReference>
<protein>
    <recommendedName>
        <fullName evidence="6">GntR family transcriptional regulator</fullName>
    </recommendedName>
</protein>
<organism evidence="4 5">
    <name type="scientific">Hallella multisaccharivorax DSM 17128</name>
    <dbReference type="NCBI Taxonomy" id="688246"/>
    <lineage>
        <taxon>Bacteria</taxon>
        <taxon>Pseudomonadati</taxon>
        <taxon>Bacteroidota</taxon>
        <taxon>Bacteroidia</taxon>
        <taxon>Bacteroidales</taxon>
        <taxon>Prevotellaceae</taxon>
        <taxon>Hallella</taxon>
    </lineage>
</organism>
<dbReference type="PANTHER" id="PTHR37296">
    <property type="entry name" value="CONSERVED VIRULENCE FACTOR B"/>
    <property type="match status" value="1"/>
</dbReference>
<dbReference type="InterPro" id="IPR014464">
    <property type="entry name" value="CvfB_fam"/>
</dbReference>
<dbReference type="HOGENOM" id="CLU_064885_1_0_10"/>
<reference evidence="5" key="1">
    <citation type="journal article" date="2011" name="Stand. Genomic Sci.">
        <title>Non-contiguous finished genome sequence of the opportunistic oral pathogen Prevotella multisaccharivorax type strain (PPPA20).</title>
        <authorList>
            <person name="Pati A."/>
            <person name="Gronow S."/>
            <person name="Lu M."/>
            <person name="Lapidus A."/>
            <person name="Nolan M."/>
            <person name="Lucas S."/>
            <person name="Hammon N."/>
            <person name="Deshpande S."/>
            <person name="Cheng J.F."/>
            <person name="Tapia R."/>
            <person name="Han C."/>
            <person name="Goodwin L."/>
            <person name="Pitluck S."/>
            <person name="Liolios K."/>
            <person name="Pagani I."/>
            <person name="Mavromatis K."/>
            <person name="Mikhailova N."/>
            <person name="Huntemann M."/>
            <person name="Chen A."/>
            <person name="Palaniappan K."/>
            <person name="Land M."/>
            <person name="Hauser L."/>
            <person name="Detter J.C."/>
            <person name="Brambilla E.M."/>
            <person name="Rohde M."/>
            <person name="Goker M."/>
            <person name="Woyke T."/>
            <person name="Bristow J."/>
            <person name="Eisen J.A."/>
            <person name="Markowitz V."/>
            <person name="Hugenholtz P."/>
            <person name="Kyrpides N.C."/>
            <person name="Klenk H.P."/>
            <person name="Ivanova N."/>
        </authorList>
    </citation>
    <scope>NUCLEOTIDE SEQUENCE [LARGE SCALE GENOMIC DNA]</scope>
    <source>
        <strain evidence="5">DSM 17128</strain>
    </source>
</reference>
<dbReference type="PIRSF" id="PIRSF012524">
    <property type="entry name" value="YitL_S1"/>
    <property type="match status" value="1"/>
</dbReference>
<dbReference type="InterPro" id="IPR012340">
    <property type="entry name" value="NA-bd_OB-fold"/>
</dbReference>
<dbReference type="InterPro" id="IPR036388">
    <property type="entry name" value="WH-like_DNA-bd_sf"/>
</dbReference>
<evidence type="ECO:0000259" key="2">
    <source>
        <dbReference type="Pfam" id="PF13509"/>
    </source>
</evidence>
<dbReference type="Pfam" id="PF13509">
    <property type="entry name" value="S1_2"/>
    <property type="match status" value="1"/>
</dbReference>
<dbReference type="InterPro" id="IPR039566">
    <property type="entry name" value="CvfB_S1_st"/>
</dbReference>
<dbReference type="eggNOG" id="COG2996">
    <property type="taxonomic scope" value="Bacteria"/>
</dbReference>
<dbReference type="STRING" id="688246.Premu_2620"/>
<dbReference type="OrthoDB" id="9801597at2"/>
<dbReference type="Gene3D" id="2.40.50.140">
    <property type="entry name" value="Nucleic acid-binding proteins"/>
    <property type="match status" value="2"/>
</dbReference>
<keyword evidence="5" id="KW-1185">Reference proteome</keyword>
<dbReference type="Pfam" id="PF17783">
    <property type="entry name" value="WHD_CvfB"/>
    <property type="match status" value="1"/>
</dbReference>
<feature type="domain" description="Conserved virulence factor B first S1" evidence="2">
    <location>
        <begin position="35"/>
        <end position="81"/>
    </location>
</feature>